<keyword evidence="4" id="KW-1185">Reference proteome</keyword>
<dbReference type="Gene3D" id="3.40.50.1390">
    <property type="entry name" value="Resolvase, N-terminal catalytic domain"/>
    <property type="match status" value="1"/>
</dbReference>
<dbReference type="PROSITE" id="PS51736">
    <property type="entry name" value="RECOMBINASES_3"/>
    <property type="match status" value="1"/>
</dbReference>
<dbReference type="Pfam" id="PF00239">
    <property type="entry name" value="Resolvase"/>
    <property type="match status" value="1"/>
</dbReference>
<dbReference type="Proteomes" id="UP001595776">
    <property type="component" value="Unassembled WGS sequence"/>
</dbReference>
<name>A0ABV8UFF0_9PROT</name>
<proteinExistence type="predicted"/>
<dbReference type="InterPro" id="IPR006119">
    <property type="entry name" value="Resolv_N"/>
</dbReference>
<dbReference type="PROSITE" id="PS51737">
    <property type="entry name" value="RECOMBINASE_DNA_BIND"/>
    <property type="match status" value="1"/>
</dbReference>
<evidence type="ECO:0000259" key="2">
    <source>
        <dbReference type="PROSITE" id="PS51737"/>
    </source>
</evidence>
<dbReference type="RefSeq" id="WP_068144185.1">
    <property type="nucleotide sequence ID" value="NZ_JBHSCR010000015.1"/>
</dbReference>
<comment type="caution">
    <text evidence="3">The sequence shown here is derived from an EMBL/GenBank/DDBJ whole genome shotgun (WGS) entry which is preliminary data.</text>
</comment>
<dbReference type="InterPro" id="IPR011109">
    <property type="entry name" value="DNA_bind_recombinase_dom"/>
</dbReference>
<dbReference type="InterPro" id="IPR036162">
    <property type="entry name" value="Resolvase-like_N_sf"/>
</dbReference>
<dbReference type="EMBL" id="JBHSCR010000015">
    <property type="protein sequence ID" value="MFC4349198.1"/>
    <property type="molecule type" value="Genomic_DNA"/>
</dbReference>
<reference evidence="4" key="1">
    <citation type="journal article" date="2019" name="Int. J. Syst. Evol. Microbiol.">
        <title>The Global Catalogue of Microorganisms (GCM) 10K type strain sequencing project: providing services to taxonomists for standard genome sequencing and annotation.</title>
        <authorList>
            <consortium name="The Broad Institute Genomics Platform"/>
            <consortium name="The Broad Institute Genome Sequencing Center for Infectious Disease"/>
            <person name="Wu L."/>
            <person name="Ma J."/>
        </authorList>
    </citation>
    <scope>NUCLEOTIDE SEQUENCE [LARGE SCALE GENOMIC DNA]</scope>
    <source>
        <strain evidence="4">CGMCC 1.15304</strain>
    </source>
</reference>
<organism evidence="3 4">
    <name type="scientific">Kordiimonas lipolytica</name>
    <dbReference type="NCBI Taxonomy" id="1662421"/>
    <lineage>
        <taxon>Bacteria</taxon>
        <taxon>Pseudomonadati</taxon>
        <taxon>Pseudomonadota</taxon>
        <taxon>Alphaproteobacteria</taxon>
        <taxon>Kordiimonadales</taxon>
        <taxon>Kordiimonadaceae</taxon>
        <taxon>Kordiimonas</taxon>
    </lineage>
</organism>
<sequence>MTRLRCAIYTRKSTEDGLEQEFNSLDAQREACEAYVKSQAHEGWNCLGDRYDDGGFSGGSMNRPGLQTLLGDIDAGRVDVVVVYKVDRLTRSLLDFAHIVQRLEDKGVSFVSVTQSFNTTSSMGRLTLNVLLSFAQFEREVTGERIRDKIAASKKKGIWMGGPVPLGYDLRDRKLYINEGEARTVRWLFETYLDLGNVKHLTLTARDQGLRSKRYTQQSGKTVGGHYFSRGQLYYLLRNPLYAGKIRHKDKLYEGEHEAIIDHDIWEKVQALLDKNGPGKNKNRTLPSPSWVAGLLYDDSGERMVASHSQKGGRRYRYYISASLRDKKTDPNKGWRLPARQVEDIILTSILDLLRDPVQVLKLTGSDILTSTRLDKVTIACARFSKHIQTAKEKTDPDTFKHLLRPLIQRIDVSLYEIRITFDPLELRERLGAIGPISDSDETPDQQKNDPPRITVPVQLKRRGAEMRLVIPGQKSESKPTDETLVKLVARAHCWFEDLKTGKVEKVRDIAEREQVHPADVSRILPLAFLAPDIVTAILHGEQPVDLTPQKLKRLKDLPLDWQDQRRVLGFVWSGLP</sequence>
<evidence type="ECO:0000313" key="4">
    <source>
        <dbReference type="Proteomes" id="UP001595776"/>
    </source>
</evidence>
<dbReference type="Pfam" id="PF07508">
    <property type="entry name" value="Recombinase"/>
    <property type="match status" value="1"/>
</dbReference>
<dbReference type="SUPFAM" id="SSF53041">
    <property type="entry name" value="Resolvase-like"/>
    <property type="match status" value="1"/>
</dbReference>
<dbReference type="PANTHER" id="PTHR30461:SF23">
    <property type="entry name" value="DNA RECOMBINASE-RELATED"/>
    <property type="match status" value="1"/>
</dbReference>
<accession>A0ABV8UFF0</accession>
<feature type="domain" description="Recombinase" evidence="2">
    <location>
        <begin position="165"/>
        <end position="279"/>
    </location>
</feature>
<dbReference type="InterPro" id="IPR050639">
    <property type="entry name" value="SSR_resolvase"/>
</dbReference>
<gene>
    <name evidence="3" type="ORF">ACFO5Q_15200</name>
</gene>
<dbReference type="InterPro" id="IPR038109">
    <property type="entry name" value="DNA_bind_recomb_sf"/>
</dbReference>
<evidence type="ECO:0000313" key="3">
    <source>
        <dbReference type="EMBL" id="MFC4349198.1"/>
    </source>
</evidence>
<dbReference type="SMART" id="SM00857">
    <property type="entry name" value="Resolvase"/>
    <property type="match status" value="1"/>
</dbReference>
<evidence type="ECO:0000259" key="1">
    <source>
        <dbReference type="PROSITE" id="PS51736"/>
    </source>
</evidence>
<dbReference type="PANTHER" id="PTHR30461">
    <property type="entry name" value="DNA-INVERTASE FROM LAMBDOID PROPHAGE"/>
    <property type="match status" value="1"/>
</dbReference>
<dbReference type="Gene3D" id="3.90.1750.20">
    <property type="entry name" value="Putative Large Serine Recombinase, Chain B, Domain 2"/>
    <property type="match status" value="1"/>
</dbReference>
<dbReference type="CDD" id="cd03768">
    <property type="entry name" value="SR_ResInv"/>
    <property type="match status" value="1"/>
</dbReference>
<feature type="domain" description="Resolvase/invertase-type recombinase catalytic" evidence="1">
    <location>
        <begin position="5"/>
        <end position="157"/>
    </location>
</feature>
<protein>
    <submittedName>
        <fullName evidence="3">Recombinase family protein</fullName>
    </submittedName>
</protein>